<evidence type="ECO:0000313" key="2">
    <source>
        <dbReference type="Proteomes" id="UP000694930"/>
    </source>
</evidence>
<reference evidence="2" key="1">
    <citation type="journal article" date="2014" name="Nat. Genet.">
        <title>The genome of the stress-tolerant wild tomato species Solanum pennellii.</title>
        <authorList>
            <person name="Bolger A."/>
            <person name="Scossa F."/>
            <person name="Bolger M.E."/>
            <person name="Lanz C."/>
            <person name="Maumus F."/>
            <person name="Tohge T."/>
            <person name="Quesneville H."/>
            <person name="Alseekh S."/>
            <person name="Sorensen I."/>
            <person name="Lichtenstein G."/>
            <person name="Fich E.A."/>
            <person name="Conte M."/>
            <person name="Keller H."/>
            <person name="Schneeberger K."/>
            <person name="Schwacke R."/>
            <person name="Ofner I."/>
            <person name="Vrebalov J."/>
            <person name="Xu Y."/>
            <person name="Osorio S."/>
            <person name="Aflitos S.A."/>
            <person name="Schijlen E."/>
            <person name="Jimenez-Gomez J.M."/>
            <person name="Ryngajllo M."/>
            <person name="Kimura S."/>
            <person name="Kumar R."/>
            <person name="Koenig D."/>
            <person name="Headland L.R."/>
            <person name="Maloof J.N."/>
            <person name="Sinha N."/>
            <person name="van Ham R.C."/>
            <person name="Lankhorst R.K."/>
            <person name="Mao L."/>
            <person name="Vogel A."/>
            <person name="Arsova B."/>
            <person name="Panstruga R."/>
            <person name="Fei Z."/>
            <person name="Rose J.K."/>
            <person name="Zamir D."/>
            <person name="Carrari F."/>
            <person name="Giovannoni J.J."/>
            <person name="Weigel D."/>
            <person name="Usadel B."/>
            <person name="Fernie A.R."/>
        </authorList>
    </citation>
    <scope>NUCLEOTIDE SEQUENCE [LARGE SCALE GENOMIC DNA]</scope>
    <source>
        <strain evidence="2">cv. LA0716</strain>
    </source>
</reference>
<organism evidence="2 3">
    <name type="scientific">Solanum pennellii</name>
    <name type="common">Tomato</name>
    <name type="synonym">Lycopersicon pennellii</name>
    <dbReference type="NCBI Taxonomy" id="28526"/>
    <lineage>
        <taxon>Eukaryota</taxon>
        <taxon>Viridiplantae</taxon>
        <taxon>Streptophyta</taxon>
        <taxon>Embryophyta</taxon>
        <taxon>Tracheophyta</taxon>
        <taxon>Spermatophyta</taxon>
        <taxon>Magnoliopsida</taxon>
        <taxon>eudicotyledons</taxon>
        <taxon>Gunneridae</taxon>
        <taxon>Pentapetalae</taxon>
        <taxon>asterids</taxon>
        <taxon>lamiids</taxon>
        <taxon>Solanales</taxon>
        <taxon>Solanaceae</taxon>
        <taxon>Solanoideae</taxon>
        <taxon>Solaneae</taxon>
        <taxon>Solanum</taxon>
        <taxon>Solanum subgen. Lycopersicon</taxon>
    </lineage>
</organism>
<accession>A0ABM1HE16</accession>
<name>A0ABM1HE16_SOLPN</name>
<feature type="domain" description="Retrotransposon gag" evidence="1">
    <location>
        <begin position="87"/>
        <end position="163"/>
    </location>
</feature>
<dbReference type="InterPro" id="IPR005162">
    <property type="entry name" value="Retrotrans_gag_dom"/>
</dbReference>
<dbReference type="Pfam" id="PF03732">
    <property type="entry name" value="Retrotrans_gag"/>
    <property type="match status" value="1"/>
</dbReference>
<protein>
    <submittedName>
        <fullName evidence="3">Uncharacterized protein LOC107027498</fullName>
    </submittedName>
</protein>
<proteinExistence type="predicted"/>
<evidence type="ECO:0000313" key="3">
    <source>
        <dbReference type="RefSeq" id="XP_015084140.1"/>
    </source>
</evidence>
<gene>
    <name evidence="3" type="primary">LOC107027498</name>
</gene>
<dbReference type="RefSeq" id="XP_015084140.1">
    <property type="nucleotide sequence ID" value="XM_015228654.1"/>
</dbReference>
<dbReference type="Proteomes" id="UP000694930">
    <property type="component" value="Chromosome 8"/>
</dbReference>
<keyword evidence="2" id="KW-1185">Reference proteome</keyword>
<evidence type="ECO:0000259" key="1">
    <source>
        <dbReference type="Pfam" id="PF03732"/>
    </source>
</evidence>
<dbReference type="GeneID" id="107027498"/>
<reference evidence="3" key="2">
    <citation type="submission" date="2025-08" db="UniProtKB">
        <authorList>
            <consortium name="RefSeq"/>
        </authorList>
    </citation>
    <scope>IDENTIFICATION</scope>
</reference>
<sequence>MEVLEMSIREIREALIAIARAVTMKANFNMIPRVVESTMTYWLRDFVRMNPPIFLGSKVNENPQEFLDGVYKVLCSIGVTYREKAELCSYQLRDVSHIWYTQWKDNRPEISGPIEWDEFKEAFPGMYFPQDRREIKVEESINLKQRNMSVAEYSLKFSTLSRYGLSLVSNPID</sequence>